<dbReference type="CDD" id="cd09438">
    <property type="entry name" value="LIM3_Ajuba_like"/>
    <property type="match status" value="1"/>
</dbReference>
<dbReference type="InterPro" id="IPR047248">
    <property type="entry name" value="Ajuba-like_LIM3"/>
</dbReference>
<organism evidence="7 8">
    <name type="scientific">Onchocerca volvulus</name>
    <dbReference type="NCBI Taxonomy" id="6282"/>
    <lineage>
        <taxon>Eukaryota</taxon>
        <taxon>Metazoa</taxon>
        <taxon>Ecdysozoa</taxon>
        <taxon>Nematoda</taxon>
        <taxon>Chromadorea</taxon>
        <taxon>Rhabditida</taxon>
        <taxon>Spirurina</taxon>
        <taxon>Spiruromorpha</taxon>
        <taxon>Filarioidea</taxon>
        <taxon>Onchocercidae</taxon>
        <taxon>Onchocerca</taxon>
    </lineage>
</organism>
<dbReference type="PANTHER" id="PTHR24219">
    <property type="entry name" value="LIM DOMAIN-CONTAINING PROTEIN JUB"/>
    <property type="match status" value="1"/>
</dbReference>
<evidence type="ECO:0000256" key="2">
    <source>
        <dbReference type="ARBA" id="ARBA00022833"/>
    </source>
</evidence>
<dbReference type="Gene3D" id="2.10.110.10">
    <property type="entry name" value="Cysteine Rich Protein"/>
    <property type="match status" value="3"/>
</dbReference>
<feature type="compositionally biased region" description="Low complexity" evidence="5">
    <location>
        <begin position="67"/>
        <end position="81"/>
    </location>
</feature>
<keyword evidence="8" id="KW-1185">Reference proteome</keyword>
<dbReference type="GO" id="GO:0005634">
    <property type="term" value="C:nucleus"/>
    <property type="evidence" value="ECO:0007669"/>
    <property type="project" value="TreeGrafter"/>
</dbReference>
<dbReference type="Pfam" id="PF00412">
    <property type="entry name" value="LIM"/>
    <property type="match status" value="3"/>
</dbReference>
<keyword evidence="3 4" id="KW-0440">LIM domain</keyword>
<dbReference type="InterPro" id="IPR047247">
    <property type="entry name" value="Ajuba-like_LIM2"/>
</dbReference>
<dbReference type="CDD" id="cd09355">
    <property type="entry name" value="LIM2_Ajuba_like"/>
    <property type="match status" value="1"/>
</dbReference>
<accession>A0A8R1XMP2</accession>
<evidence type="ECO:0000256" key="5">
    <source>
        <dbReference type="SAM" id="MobiDB-lite"/>
    </source>
</evidence>
<feature type="region of interest" description="Disordered" evidence="5">
    <location>
        <begin position="52"/>
        <end position="102"/>
    </location>
</feature>
<proteinExistence type="predicted"/>
<feature type="domain" description="LIM zinc-binding" evidence="6">
    <location>
        <begin position="481"/>
        <end position="549"/>
    </location>
</feature>
<evidence type="ECO:0000313" key="7">
    <source>
        <dbReference type="EnsemblMetazoa" id="OVOC11758.1"/>
    </source>
</evidence>
<dbReference type="AlphaFoldDB" id="A0A8R1XMP2"/>
<dbReference type="GO" id="GO:0001666">
    <property type="term" value="P:response to hypoxia"/>
    <property type="evidence" value="ECO:0007669"/>
    <property type="project" value="TreeGrafter"/>
</dbReference>
<dbReference type="Proteomes" id="UP000024404">
    <property type="component" value="Unassembled WGS sequence"/>
</dbReference>
<feature type="region of interest" description="Disordered" evidence="5">
    <location>
        <begin position="185"/>
        <end position="217"/>
    </location>
</feature>
<dbReference type="GO" id="GO:0005667">
    <property type="term" value="C:transcription regulator complex"/>
    <property type="evidence" value="ECO:0007669"/>
    <property type="project" value="TreeGrafter"/>
</dbReference>
<feature type="region of interest" description="Disordered" evidence="5">
    <location>
        <begin position="12"/>
        <end position="31"/>
    </location>
</feature>
<evidence type="ECO:0000313" key="8">
    <source>
        <dbReference type="Proteomes" id="UP000024404"/>
    </source>
</evidence>
<dbReference type="PROSITE" id="PS00478">
    <property type="entry name" value="LIM_DOMAIN_1"/>
    <property type="match status" value="1"/>
</dbReference>
<dbReference type="GO" id="GO:0046872">
    <property type="term" value="F:metal ion binding"/>
    <property type="evidence" value="ECO:0007669"/>
    <property type="project" value="UniProtKB-KW"/>
</dbReference>
<protein>
    <recommendedName>
        <fullName evidence="6">LIM zinc-binding domain-containing protein</fullName>
    </recommendedName>
</protein>
<dbReference type="EnsemblMetazoa" id="OVOC11758.1">
    <property type="protein sequence ID" value="OVOC11758.1"/>
    <property type="gene ID" value="WBGene00248567"/>
</dbReference>
<dbReference type="InterPro" id="IPR001781">
    <property type="entry name" value="Znf_LIM"/>
</dbReference>
<dbReference type="EMBL" id="CMVM020000009">
    <property type="status" value="NOT_ANNOTATED_CDS"/>
    <property type="molecule type" value="Genomic_DNA"/>
</dbReference>
<dbReference type="GO" id="GO:0005912">
    <property type="term" value="C:adherens junction"/>
    <property type="evidence" value="ECO:0007669"/>
    <property type="project" value="TreeGrafter"/>
</dbReference>
<dbReference type="PANTHER" id="PTHR24219:SF4">
    <property type="entry name" value="LIM DOMAIN-CONTAINING PROTEIN JUB"/>
    <property type="match status" value="1"/>
</dbReference>
<dbReference type="GO" id="GO:0007010">
    <property type="term" value="P:cytoskeleton organization"/>
    <property type="evidence" value="ECO:0007669"/>
    <property type="project" value="TreeGrafter"/>
</dbReference>
<feature type="region of interest" description="Disordered" evidence="5">
    <location>
        <begin position="275"/>
        <end position="299"/>
    </location>
</feature>
<reference evidence="8" key="1">
    <citation type="submission" date="2013-10" db="EMBL/GenBank/DDBJ databases">
        <title>Genome sequencing of Onchocerca volvulus.</title>
        <authorList>
            <person name="Cotton J."/>
            <person name="Tsai J."/>
            <person name="Stanley E."/>
            <person name="Tracey A."/>
            <person name="Holroyd N."/>
            <person name="Lustigman S."/>
            <person name="Berriman M."/>
        </authorList>
    </citation>
    <scope>NUCLEOTIDE SEQUENCE</scope>
</reference>
<evidence type="ECO:0000256" key="3">
    <source>
        <dbReference type="ARBA" id="ARBA00023038"/>
    </source>
</evidence>
<dbReference type="SUPFAM" id="SSF57716">
    <property type="entry name" value="Glucocorticoid receptor-like (DNA-binding domain)"/>
    <property type="match status" value="2"/>
</dbReference>
<dbReference type="GO" id="GO:0035331">
    <property type="term" value="P:negative regulation of hippo signaling"/>
    <property type="evidence" value="ECO:0007669"/>
    <property type="project" value="TreeGrafter"/>
</dbReference>
<dbReference type="PROSITE" id="PS50023">
    <property type="entry name" value="LIM_DOMAIN_2"/>
    <property type="match status" value="3"/>
</dbReference>
<dbReference type="GO" id="GO:0000932">
    <property type="term" value="C:P-body"/>
    <property type="evidence" value="ECO:0007669"/>
    <property type="project" value="TreeGrafter"/>
</dbReference>
<evidence type="ECO:0000256" key="1">
    <source>
        <dbReference type="ARBA" id="ARBA00022723"/>
    </source>
</evidence>
<feature type="compositionally biased region" description="Polar residues" evidence="5">
    <location>
        <begin position="57"/>
        <end position="66"/>
    </location>
</feature>
<reference evidence="7" key="2">
    <citation type="submission" date="2022-06" db="UniProtKB">
        <authorList>
            <consortium name="EnsemblMetazoa"/>
        </authorList>
    </citation>
    <scope>IDENTIFICATION</scope>
</reference>
<dbReference type="InterPro" id="IPR047172">
    <property type="entry name" value="Ajuba-like"/>
</dbReference>
<keyword evidence="2 4" id="KW-0862">Zinc</keyword>
<dbReference type="SMART" id="SM00132">
    <property type="entry name" value="LIM"/>
    <property type="match status" value="3"/>
</dbReference>
<feature type="compositionally biased region" description="Low complexity" evidence="5">
    <location>
        <begin position="185"/>
        <end position="212"/>
    </location>
</feature>
<feature type="domain" description="LIM zinc-binding" evidence="6">
    <location>
        <begin position="355"/>
        <end position="416"/>
    </location>
</feature>
<feature type="domain" description="LIM zinc-binding" evidence="6">
    <location>
        <begin position="420"/>
        <end position="480"/>
    </location>
</feature>
<evidence type="ECO:0000256" key="4">
    <source>
        <dbReference type="PROSITE-ProRule" id="PRU00125"/>
    </source>
</evidence>
<evidence type="ECO:0000259" key="6">
    <source>
        <dbReference type="PROSITE" id="PS50023"/>
    </source>
</evidence>
<sequence length="559" mass="62689">MTDVELETRNFLRELDTFGQPPPPQRLISDADNRTMSKEFELKLHHINLEKQKHVRSSTWSPKPGTSSNNKSSVNKNGNGNPAENSKKNEMSKEEISKLKEQVVSASRPLNPWYEHQHQSPILSTNFVRSVVRKGLNEEEKHLSPIATKTPIRYNHIDVATVSGENTVPGVLNAKKSNCAQNAASISPASASSNTETSHSSISMSGSSTSNSIDPNEDTYRATPCAASSAFRGLISPAKTYYHSGLPIRRRSRNLINESSNDRNESLLVNGNTAKKNINDRHLNVNQQPPPTNISNKYDDKKLKSNATTVIPPWRKKSMDSVTSTDSGVSLQRKKYDEITNNLEKQLNLNRKPIGMCELCGKAILEEADVTCALGQLYHQNCFTCDMCGRTLRGKKFYKTRGKKYCEEDYLYSGMHETAERCAACSHFIMDMVLHAVGKSYHPRCFRCEKCKTCLDGVPFALDPQGRVYCTEDYHRLFAPKCAACLKAIMPNKETGETVHVVAINRDYHIECYVCKGCGMQLTDESEKRCYPLNDQLLCKNCHIHWVRTGGDSKPITDL</sequence>
<dbReference type="GO" id="GO:0003714">
    <property type="term" value="F:transcription corepressor activity"/>
    <property type="evidence" value="ECO:0007669"/>
    <property type="project" value="TreeGrafter"/>
</dbReference>
<name>A0A8R1XMP2_ONCVO</name>
<keyword evidence="1 4" id="KW-0479">Metal-binding</keyword>
<dbReference type="OMA" id="QLYHQNC"/>
<feature type="compositionally biased region" description="Basic and acidic residues" evidence="5">
    <location>
        <begin position="85"/>
        <end position="101"/>
    </location>
</feature>